<name>A0A8S1AKX0_ARCPL</name>
<organism evidence="6 7">
    <name type="scientific">Arctia plantaginis</name>
    <name type="common">Wood tiger moth</name>
    <name type="synonym">Phalaena plantaginis</name>
    <dbReference type="NCBI Taxonomy" id="874455"/>
    <lineage>
        <taxon>Eukaryota</taxon>
        <taxon>Metazoa</taxon>
        <taxon>Ecdysozoa</taxon>
        <taxon>Arthropoda</taxon>
        <taxon>Hexapoda</taxon>
        <taxon>Insecta</taxon>
        <taxon>Pterygota</taxon>
        <taxon>Neoptera</taxon>
        <taxon>Endopterygota</taxon>
        <taxon>Lepidoptera</taxon>
        <taxon>Glossata</taxon>
        <taxon>Ditrysia</taxon>
        <taxon>Noctuoidea</taxon>
        <taxon>Erebidae</taxon>
        <taxon>Arctiinae</taxon>
        <taxon>Arctia</taxon>
    </lineage>
</organism>
<feature type="region of interest" description="Disordered" evidence="4">
    <location>
        <begin position="670"/>
        <end position="693"/>
    </location>
</feature>
<comment type="caution">
    <text evidence="6">The sequence shown here is derived from an EMBL/GenBank/DDBJ whole genome shotgun (WGS) entry which is preliminary data.</text>
</comment>
<comment type="subcellular location">
    <subcellularLocation>
        <location evidence="1">Cytoplasm</location>
        <location evidence="1">Cytoskeleton</location>
        <location evidence="1">Microtubule organizing center</location>
        <location evidence="1">Centrosome</location>
    </subcellularLocation>
</comment>
<feature type="region of interest" description="Disordered" evidence="4">
    <location>
        <begin position="209"/>
        <end position="240"/>
    </location>
</feature>
<protein>
    <recommendedName>
        <fullName evidence="5">ALMS motif domain-containing protein</fullName>
    </recommendedName>
</protein>
<feature type="region of interest" description="Disordered" evidence="4">
    <location>
        <begin position="1164"/>
        <end position="1191"/>
    </location>
</feature>
<sequence length="2015" mass="225967">MDNDEDNNIGTTGTFTNEIDSPCAVNSLILDYYKKFGRKRDLEQFFSLSTAQGEVKDTSGLFWRKMKSENDSSDSGGGKSDSNAQELCRISIRCSMPEGSSSQSDDPNPKTESPHTQSPPIITDDAPVDISRQTDDESFKSDDNHSQKSFDPLSDLSAQKPLSPTSSITSQRKLEWDSLADVGYANETDRKTSASSLSTLERLALKQQYSNNDSNQDIGQPTYHSTPVEENETKSKMKKSVARKMTKIIKKDIDCVEVNLPHSKDTNPSQSINVNLTKHISFNVEKDGGISFDNIRKDVNVSPEKATISHDETSHLPIDKEIQTSLPKTKDKSCSSVEEIKPIDPNNQKIPIMISLNTLRKRLRMRKSRAVKRRTKTKKKMCVTNDIRHQEKSGEQLSEAESFEYMPGHIYNQNKMKINEGNEPEREHNNAVGNKSSLESSCGLTTDSSKGSKHSLTQDLEKCINVLKVTLQKRYDDSETKKKLIKEIVQRLLSSKYRDDDTSTEFLSGLSFNSKKLDLKRSNTTSTSDTSNTDESKEKGPRKSILRMEKFDSNVVASTSQSAPNLYIATDAEKKHTNLKKVSTSFTESDASSKGKTSSDNALPKTSSEQFYLKYLEALRREESYKMHLRDKEMFLKQKLGNSVTTFKAPNPQEAKVNNRLKDLMKDLTRNNYDDGSGDASKLEGGSTSDRNYDISVRGAKSQRSHSVFTLSSSHSDCPKKPNLKKKLLVDRELEASSSKNHYCCCPHHFADSKVTYADSSVQVNIKYQQINDDNEKLNLDPLAKCPRCENYKYSTRHDDCSCSDKPKLSPRDIGTGCPNCGKPLKNIVHDYNTNKPYEKYPRSPRTIAKMVPNKFFDKKNICVCNESQVPVCSTGDHPIYQRCKSPNRGIHFGHSSNVLSEASGKSSDSDGIQFVRAPVKTELATDSSKSDKSSKARKCSQSSQTDMQVRINEKSSSYKIVNSSSKNLCLEMRKKPVIIHEATRCIQTEISINPQIADPTLSAIVIVNNCAELIEEQQREVNLSITKTSDQRTFSDVYTSSESGKFLLKPGHSLFDPEVKYSDMNISESKDCLMEPPKKPPNDYAIPIDGTNMTLVVSLASNDIKGKIDQIDQGVGTEKSPIADQGTCIAAECAKSAQCQPSTTANSTRNTCCSSELSSKKSTRRPSLKKSSLSKPSPKSSPQRNTYPKEILVKDKKPLRRCNTDIDKLETQCGGSQTEPFNNIGLSLSENDKAKTSDHSCQVSVISYDKIMVRSSCEKEEHLERKEIGIQKDISKSEIFERKTTPEMVSKCVGSDIETVQTNDKAENEEIFGNKNCKKTCTNCGGDNESECKCEKVLESNLAKTRCVKCGNDDGCSCNNSTNKNLKESGCEVCLHDDVRGRTCHSGETQVPGCRSTQLRECGCDDISDCKHRTSQGNSLGKTKCTVCAGDNCNCNDKEIPQTDVSLNKPCVKCGCLDSCQCDSDSNGVKDPIMDIIKDITKRYCKNDMKKIKKKKCFTEIITVLNYLLETDESTDQEPWRVSTTPEFSDNCDKNSLITKSPTPDKRHTKTISQSYKGLFDKNANERFCQSSKTLPTPDNIAKKTMPGKSSRCCDNTKEPIRSSESKCPCKHGNGGQLTSKCTSKDCFESSDMPCSTELPSTSDSTACKILKKIKRECEKYHLRRTKCGRKCKISSSTSIICDQCKKTHYCGCRHKCKRSKTFDKVQKKCVAYNLILQTSESMLSENTIGDKCPPLKNVVVKVPKCKDKFRMEMCKETIHKAEKDKGRYHYSPRGQRSKSCPKESEPSSTDDFIRRTHHYTVREYLEKNRPDFVEKCAKRQTCLKYVNEIRPQDSASPHLNMIVVHQPSCSGSLANNPCVPLCYNPCDVASCNPDHCTQCDSYNLHTIKEVMRIGEFYVLATERAASRDLLSMYLHREPDLTTLSSEQLRELAQQIGFDIRRKKTAPKFISEHEMKKHSKNIYKTLPEVVQKKEEKKKENIKKTNLLMANIFKKPKPNSMLHIPNKMGVRADKC</sequence>
<feature type="region of interest" description="Disordered" evidence="4">
    <location>
        <begin position="519"/>
        <end position="546"/>
    </location>
</feature>
<dbReference type="OrthoDB" id="1601181at2759"/>
<feature type="domain" description="ALMS motif" evidence="5">
    <location>
        <begin position="1944"/>
        <end position="1995"/>
    </location>
</feature>
<evidence type="ECO:0000256" key="3">
    <source>
        <dbReference type="ARBA" id="ARBA00023212"/>
    </source>
</evidence>
<proteinExistence type="predicted"/>
<feature type="compositionally biased region" description="Polar residues" evidence="4">
    <location>
        <begin position="209"/>
        <end position="225"/>
    </location>
</feature>
<feature type="compositionally biased region" description="Low complexity" evidence="4">
    <location>
        <begin position="522"/>
        <end position="533"/>
    </location>
</feature>
<dbReference type="Pfam" id="PF15309">
    <property type="entry name" value="ALMS_motif"/>
    <property type="match status" value="1"/>
</dbReference>
<evidence type="ECO:0000256" key="2">
    <source>
        <dbReference type="ARBA" id="ARBA00022490"/>
    </source>
</evidence>
<feature type="compositionally biased region" description="Basic and acidic residues" evidence="4">
    <location>
        <begin position="534"/>
        <end position="546"/>
    </location>
</feature>
<evidence type="ECO:0000313" key="6">
    <source>
        <dbReference type="EMBL" id="CAB3245695.1"/>
    </source>
</evidence>
<evidence type="ECO:0000259" key="5">
    <source>
        <dbReference type="Pfam" id="PF15309"/>
    </source>
</evidence>
<feature type="region of interest" description="Disordered" evidence="4">
    <location>
        <begin position="583"/>
        <end position="604"/>
    </location>
</feature>
<feature type="compositionally biased region" description="Basic and acidic residues" evidence="4">
    <location>
        <begin position="132"/>
        <end position="148"/>
    </location>
</feature>
<evidence type="ECO:0000256" key="1">
    <source>
        <dbReference type="ARBA" id="ARBA00004300"/>
    </source>
</evidence>
<dbReference type="GO" id="GO:0005813">
    <property type="term" value="C:centrosome"/>
    <property type="evidence" value="ECO:0007669"/>
    <property type="project" value="UniProtKB-SubCell"/>
</dbReference>
<feature type="region of interest" description="Disordered" evidence="4">
    <location>
        <begin position="924"/>
        <end position="948"/>
    </location>
</feature>
<accession>A0A8S1AKX0</accession>
<dbReference type="EMBL" id="CADEBD010000327">
    <property type="protein sequence ID" value="CAB3245695.1"/>
    <property type="molecule type" value="Genomic_DNA"/>
</dbReference>
<keyword evidence="2" id="KW-0963">Cytoplasm</keyword>
<evidence type="ECO:0000256" key="4">
    <source>
        <dbReference type="SAM" id="MobiDB-lite"/>
    </source>
</evidence>
<feature type="region of interest" description="Disordered" evidence="4">
    <location>
        <begin position="1767"/>
        <end position="1792"/>
    </location>
</feature>
<feature type="region of interest" description="Disordered" evidence="4">
    <location>
        <begin position="420"/>
        <end position="455"/>
    </location>
</feature>
<gene>
    <name evidence="6" type="ORF">APLA_LOCUS11210</name>
</gene>
<feature type="compositionally biased region" description="Polar residues" evidence="4">
    <location>
        <begin position="156"/>
        <end position="170"/>
    </location>
</feature>
<feature type="compositionally biased region" description="Low complexity" evidence="4">
    <location>
        <begin position="1170"/>
        <end position="1183"/>
    </location>
</feature>
<feature type="compositionally biased region" description="Polar residues" evidence="4">
    <location>
        <begin position="431"/>
        <end position="455"/>
    </location>
</feature>
<feature type="region of interest" description="Disordered" evidence="4">
    <location>
        <begin position="58"/>
        <end position="170"/>
    </location>
</feature>
<reference evidence="6 7" key="1">
    <citation type="submission" date="2020-04" db="EMBL/GenBank/DDBJ databases">
        <authorList>
            <person name="Wallbank WR R."/>
            <person name="Pardo Diaz C."/>
            <person name="Kozak K."/>
            <person name="Martin S."/>
            <person name="Jiggins C."/>
            <person name="Moest M."/>
            <person name="Warren A I."/>
            <person name="Byers J.R.P. K."/>
            <person name="Montejo-Kovacevich G."/>
            <person name="Yen C E."/>
        </authorList>
    </citation>
    <scope>NUCLEOTIDE SEQUENCE [LARGE SCALE GENOMIC DNA]</scope>
</reference>
<dbReference type="Proteomes" id="UP000494256">
    <property type="component" value="Unassembled WGS sequence"/>
</dbReference>
<evidence type="ECO:0000313" key="7">
    <source>
        <dbReference type="Proteomes" id="UP000494256"/>
    </source>
</evidence>
<dbReference type="InterPro" id="IPR029299">
    <property type="entry name" value="ALMS_motif"/>
</dbReference>
<feature type="compositionally biased region" description="Basic and acidic residues" evidence="4">
    <location>
        <begin position="420"/>
        <end position="429"/>
    </location>
</feature>
<keyword evidence="3" id="KW-0206">Cytoskeleton</keyword>